<dbReference type="EC" id="1.1.1.25" evidence="2"/>
<dbReference type="PANTHER" id="PTHR21089">
    <property type="entry name" value="SHIKIMATE DEHYDROGENASE"/>
    <property type="match status" value="1"/>
</dbReference>
<dbReference type="InterPro" id="IPR046346">
    <property type="entry name" value="Aminoacid_DH-like_N_sf"/>
</dbReference>
<dbReference type="Gene3D" id="3.40.50.10860">
    <property type="entry name" value="Leucine Dehydrogenase, chain A, domain 1"/>
    <property type="match status" value="1"/>
</dbReference>
<dbReference type="SUPFAM" id="SSF51735">
    <property type="entry name" value="NAD(P)-binding Rossmann-fold domains"/>
    <property type="match status" value="1"/>
</dbReference>
<evidence type="ECO:0000259" key="5">
    <source>
        <dbReference type="Pfam" id="PF01488"/>
    </source>
</evidence>
<sequence>MKKCAVLGDPVGHSLSPVIHRTAYDAWGLDWEYDAHRVEAGGLADFLDGLDPAEWRGLSLTMPLKREAVPLLDSADDWVRVSGAANTLLLEPDGTRRGLNTDVSAALELTEGLDVDTALVLGGGATAASMLLALAEHGLERATIVVRDPARATETVRVVTSHRPVQLDVVTFEDLPTTVVVADLVVSTIPVTAQTPDVVASTMDAAHVFEVVYDPWPTPVAAAAERSDRPVTTGLDLLMAQAVHQVRAMTGRDDVPVEEMRRAAVEQLESRVDRAPGQREVQDE</sequence>
<evidence type="ECO:0000256" key="1">
    <source>
        <dbReference type="ARBA" id="ARBA00004871"/>
    </source>
</evidence>
<evidence type="ECO:0000313" key="8">
    <source>
        <dbReference type="Proteomes" id="UP000473325"/>
    </source>
</evidence>
<evidence type="ECO:0000256" key="2">
    <source>
        <dbReference type="ARBA" id="ARBA00012962"/>
    </source>
</evidence>
<dbReference type="GO" id="GO:0004764">
    <property type="term" value="F:shikimate 3-dehydrogenase (NADP+) activity"/>
    <property type="evidence" value="ECO:0007669"/>
    <property type="project" value="UniProtKB-EC"/>
</dbReference>
<comment type="caution">
    <text evidence="7">The sequence shown here is derived from an EMBL/GenBank/DDBJ whole genome shotgun (WGS) entry which is preliminary data.</text>
</comment>
<dbReference type="EMBL" id="WUEK01000008">
    <property type="protein sequence ID" value="MXG90697.1"/>
    <property type="molecule type" value="Genomic_DNA"/>
</dbReference>
<name>A0A6L7ET96_9ACTN</name>
<dbReference type="InterPro" id="IPR006151">
    <property type="entry name" value="Shikm_DH/Glu-tRNA_Rdtase"/>
</dbReference>
<dbReference type="InterPro" id="IPR036291">
    <property type="entry name" value="NAD(P)-bd_dom_sf"/>
</dbReference>
<dbReference type="AlphaFoldDB" id="A0A6L7ET96"/>
<organism evidence="7 8">
    <name type="scientific">Nocardioides flavescens</name>
    <dbReference type="NCBI Taxonomy" id="2691959"/>
    <lineage>
        <taxon>Bacteria</taxon>
        <taxon>Bacillati</taxon>
        <taxon>Actinomycetota</taxon>
        <taxon>Actinomycetes</taxon>
        <taxon>Propionibacteriales</taxon>
        <taxon>Nocardioidaceae</taxon>
        <taxon>Nocardioides</taxon>
    </lineage>
</organism>
<dbReference type="InterPro" id="IPR022893">
    <property type="entry name" value="Shikimate_DH_fam"/>
</dbReference>
<dbReference type="GO" id="GO:0050661">
    <property type="term" value="F:NADP binding"/>
    <property type="evidence" value="ECO:0007669"/>
    <property type="project" value="TreeGrafter"/>
</dbReference>
<keyword evidence="3" id="KW-0057">Aromatic amino acid biosynthesis</keyword>
<dbReference type="GO" id="GO:0009423">
    <property type="term" value="P:chorismate biosynthetic process"/>
    <property type="evidence" value="ECO:0007669"/>
    <property type="project" value="UniProtKB-UniPathway"/>
</dbReference>
<evidence type="ECO:0000256" key="4">
    <source>
        <dbReference type="ARBA" id="ARBA00049442"/>
    </source>
</evidence>
<protein>
    <recommendedName>
        <fullName evidence="2">shikimate dehydrogenase (NADP(+))</fullName>
        <ecNumber evidence="2">1.1.1.25</ecNumber>
    </recommendedName>
</protein>
<evidence type="ECO:0000259" key="6">
    <source>
        <dbReference type="Pfam" id="PF08501"/>
    </source>
</evidence>
<keyword evidence="8" id="KW-1185">Reference proteome</keyword>
<dbReference type="GO" id="GO:0019632">
    <property type="term" value="P:shikimate metabolic process"/>
    <property type="evidence" value="ECO:0007669"/>
    <property type="project" value="TreeGrafter"/>
</dbReference>
<evidence type="ECO:0000313" key="7">
    <source>
        <dbReference type="EMBL" id="MXG90697.1"/>
    </source>
</evidence>
<dbReference type="PANTHER" id="PTHR21089:SF1">
    <property type="entry name" value="BIFUNCTIONAL 3-DEHYDROQUINATE DEHYDRATASE_SHIKIMATE DEHYDROGENASE, CHLOROPLASTIC"/>
    <property type="match status" value="1"/>
</dbReference>
<dbReference type="Gene3D" id="3.40.50.720">
    <property type="entry name" value="NAD(P)-binding Rossmann-like Domain"/>
    <property type="match status" value="1"/>
</dbReference>
<keyword evidence="3" id="KW-0028">Amino-acid biosynthesis</keyword>
<feature type="domain" description="Quinate/shikimate 5-dehydrogenase/glutamyl-tRNA reductase" evidence="5">
    <location>
        <begin position="107"/>
        <end position="189"/>
    </location>
</feature>
<reference evidence="7 8" key="1">
    <citation type="submission" date="2019-12" db="EMBL/GenBank/DDBJ databases">
        <authorList>
            <person name="Kun Z."/>
        </authorList>
    </citation>
    <scope>NUCLEOTIDE SEQUENCE [LARGE SCALE GENOMIC DNA]</scope>
    <source>
        <strain evidence="7 8">YIM 123512</strain>
    </source>
</reference>
<proteinExistence type="predicted"/>
<dbReference type="GO" id="GO:0009073">
    <property type="term" value="P:aromatic amino acid family biosynthetic process"/>
    <property type="evidence" value="ECO:0007669"/>
    <property type="project" value="UniProtKB-KW"/>
</dbReference>
<accession>A0A6L7ET96</accession>
<dbReference type="SUPFAM" id="SSF53223">
    <property type="entry name" value="Aminoacid dehydrogenase-like, N-terminal domain"/>
    <property type="match status" value="1"/>
</dbReference>
<dbReference type="InterPro" id="IPR013708">
    <property type="entry name" value="Shikimate_DH-bd_N"/>
</dbReference>
<comment type="pathway">
    <text evidence="1">Metabolic intermediate biosynthesis; chorismate biosynthesis; chorismate from D-erythrose 4-phosphate and phosphoenolpyruvate: step 4/7.</text>
</comment>
<dbReference type="GO" id="GO:0005829">
    <property type="term" value="C:cytosol"/>
    <property type="evidence" value="ECO:0007669"/>
    <property type="project" value="TreeGrafter"/>
</dbReference>
<evidence type="ECO:0000256" key="3">
    <source>
        <dbReference type="ARBA" id="ARBA00023141"/>
    </source>
</evidence>
<dbReference type="Pfam" id="PF01488">
    <property type="entry name" value="Shikimate_DH"/>
    <property type="match status" value="1"/>
</dbReference>
<dbReference type="NCBIfam" id="NF001311">
    <property type="entry name" value="PRK00258.1-3"/>
    <property type="match status" value="1"/>
</dbReference>
<dbReference type="UniPathway" id="UPA00053">
    <property type="reaction ID" value="UER00087"/>
</dbReference>
<dbReference type="Proteomes" id="UP000473325">
    <property type="component" value="Unassembled WGS sequence"/>
</dbReference>
<comment type="catalytic activity">
    <reaction evidence="4">
        <text>shikimate + NADP(+) = 3-dehydroshikimate + NADPH + H(+)</text>
        <dbReference type="Rhea" id="RHEA:17737"/>
        <dbReference type="ChEBI" id="CHEBI:15378"/>
        <dbReference type="ChEBI" id="CHEBI:16630"/>
        <dbReference type="ChEBI" id="CHEBI:36208"/>
        <dbReference type="ChEBI" id="CHEBI:57783"/>
        <dbReference type="ChEBI" id="CHEBI:58349"/>
        <dbReference type="EC" id="1.1.1.25"/>
    </reaction>
</comment>
<keyword evidence="7" id="KW-0560">Oxidoreductase</keyword>
<dbReference type="Pfam" id="PF08501">
    <property type="entry name" value="Shikimate_dh_N"/>
    <property type="match status" value="1"/>
</dbReference>
<dbReference type="CDD" id="cd01065">
    <property type="entry name" value="NAD_bind_Shikimate_DH"/>
    <property type="match status" value="1"/>
</dbReference>
<gene>
    <name evidence="7" type="ORF">GRQ65_14200</name>
</gene>
<feature type="domain" description="Shikimate dehydrogenase substrate binding N-terminal" evidence="6">
    <location>
        <begin position="6"/>
        <end position="88"/>
    </location>
</feature>